<keyword evidence="3" id="KW-0805">Transcription regulation</keyword>
<evidence type="ECO:0000256" key="1">
    <source>
        <dbReference type="ARBA" id="ARBA00004123"/>
    </source>
</evidence>
<evidence type="ECO:0000256" key="6">
    <source>
        <dbReference type="ARBA" id="ARBA00023163"/>
    </source>
</evidence>
<dbReference type="Proteomes" id="UP000077051">
    <property type="component" value="Unassembled WGS sequence"/>
</dbReference>
<accession>A0A168H9G8</accession>
<dbReference type="OrthoDB" id="386949at2759"/>
<feature type="compositionally biased region" description="Low complexity" evidence="8">
    <location>
        <begin position="127"/>
        <end position="142"/>
    </location>
</feature>
<protein>
    <submittedName>
        <fullName evidence="10">Transcription factor CBF</fullName>
    </submittedName>
</protein>
<keyword evidence="4" id="KW-0238">DNA-binding</keyword>
<dbReference type="GO" id="GO:0001228">
    <property type="term" value="F:DNA-binding transcription activator activity, RNA polymerase II-specific"/>
    <property type="evidence" value="ECO:0007669"/>
    <property type="project" value="InterPro"/>
</dbReference>
<dbReference type="GO" id="GO:0016602">
    <property type="term" value="C:CCAAT-binding factor complex"/>
    <property type="evidence" value="ECO:0007669"/>
    <property type="project" value="InterPro"/>
</dbReference>
<evidence type="ECO:0000256" key="8">
    <source>
        <dbReference type="SAM" id="MobiDB-lite"/>
    </source>
</evidence>
<dbReference type="GO" id="GO:0000978">
    <property type="term" value="F:RNA polymerase II cis-regulatory region sequence-specific DNA binding"/>
    <property type="evidence" value="ECO:0007669"/>
    <property type="project" value="TreeGrafter"/>
</dbReference>
<proteinExistence type="inferred from homology"/>
<dbReference type="EMBL" id="AMYB01000010">
    <property type="protein sequence ID" value="OAC98524.1"/>
    <property type="molecule type" value="Genomic_DNA"/>
</dbReference>
<feature type="compositionally biased region" description="Basic and acidic residues" evidence="8">
    <location>
        <begin position="110"/>
        <end position="121"/>
    </location>
</feature>
<keyword evidence="7" id="KW-0539">Nucleus</keyword>
<reference evidence="10 11" key="1">
    <citation type="submission" date="2015-06" db="EMBL/GenBank/DDBJ databases">
        <title>Expansion of signal transduction pathways in fungi by whole-genome duplication.</title>
        <authorList>
            <consortium name="DOE Joint Genome Institute"/>
            <person name="Corrochano L.M."/>
            <person name="Kuo A."/>
            <person name="Marcet-Houben M."/>
            <person name="Polaino S."/>
            <person name="Salamov A."/>
            <person name="Villalobos J.M."/>
            <person name="Alvarez M.I."/>
            <person name="Avalos J."/>
            <person name="Benito E.P."/>
            <person name="Benoit I."/>
            <person name="Burger G."/>
            <person name="Camino L.P."/>
            <person name="Canovas D."/>
            <person name="Cerda-Olmedo E."/>
            <person name="Cheng J.-F."/>
            <person name="Dominguez A."/>
            <person name="Elias M."/>
            <person name="Eslava A.P."/>
            <person name="Glaser F."/>
            <person name="Grimwood J."/>
            <person name="Gutierrez G."/>
            <person name="Heitman J."/>
            <person name="Henrissat B."/>
            <person name="Iturriaga E.A."/>
            <person name="Lang B.F."/>
            <person name="Lavin J.L."/>
            <person name="Lee S."/>
            <person name="Li W."/>
            <person name="Lindquist E."/>
            <person name="Lopez-Garcia S."/>
            <person name="Luque E.M."/>
            <person name="Marcos A.T."/>
            <person name="Martin J."/>
            <person name="Mccluskey K."/>
            <person name="Medina H.R."/>
            <person name="Miralles-Duran A."/>
            <person name="Miyazaki A."/>
            <person name="Munoz-Torres E."/>
            <person name="Oguiza J.A."/>
            <person name="Ohm R."/>
            <person name="Olmedo M."/>
            <person name="Orejas M."/>
            <person name="Ortiz-Castellanos L."/>
            <person name="Pisabarro A.G."/>
            <person name="Rodriguez-Romero J."/>
            <person name="Ruiz-Herrera J."/>
            <person name="Ruiz-Vazquez R."/>
            <person name="Sanz C."/>
            <person name="Schackwitz W."/>
            <person name="Schmutz J."/>
            <person name="Shahriari M."/>
            <person name="Shelest E."/>
            <person name="Silva-Franco F."/>
            <person name="Soanes D."/>
            <person name="Syed K."/>
            <person name="Tagua V.G."/>
            <person name="Talbot N.J."/>
            <person name="Thon M."/>
            <person name="De Vries R.P."/>
            <person name="Wiebenga A."/>
            <person name="Yadav J.S."/>
            <person name="Braun E.L."/>
            <person name="Baker S."/>
            <person name="Garre V."/>
            <person name="Horwitz B."/>
            <person name="Torres-Martinez S."/>
            <person name="Idnurm A."/>
            <person name="Herrera-Estrella A."/>
            <person name="Gabaldon T."/>
            <person name="Grigoriev I.V."/>
        </authorList>
    </citation>
    <scope>NUCLEOTIDE SEQUENCE [LARGE SCALE GENOMIC DNA]</scope>
    <source>
        <strain evidence="10 11">CBS 277.49</strain>
    </source>
</reference>
<evidence type="ECO:0000256" key="3">
    <source>
        <dbReference type="ARBA" id="ARBA00023015"/>
    </source>
</evidence>
<gene>
    <name evidence="10" type="ORF">MUCCIDRAFT_157421</name>
</gene>
<evidence type="ECO:0000259" key="9">
    <source>
        <dbReference type="Pfam" id="PF00808"/>
    </source>
</evidence>
<name>A0A168H9G8_MUCCL</name>
<evidence type="ECO:0000256" key="7">
    <source>
        <dbReference type="ARBA" id="ARBA00023242"/>
    </source>
</evidence>
<evidence type="ECO:0000256" key="2">
    <source>
        <dbReference type="ARBA" id="ARBA00009053"/>
    </source>
</evidence>
<dbReference type="FunFam" id="1.10.20.10:FF:000110">
    <property type="entry name" value="Nuclear factor Y, subunit B1"/>
    <property type="match status" value="1"/>
</dbReference>
<dbReference type="PRINTS" id="PR00615">
    <property type="entry name" value="CCAATSUBUNTA"/>
</dbReference>
<dbReference type="PROSITE" id="PS00685">
    <property type="entry name" value="NFYB_HAP3"/>
    <property type="match status" value="1"/>
</dbReference>
<feature type="region of interest" description="Disordered" evidence="8">
    <location>
        <begin position="110"/>
        <end position="142"/>
    </location>
</feature>
<dbReference type="VEuPathDB" id="FungiDB:MUCCIDRAFT_157421"/>
<comment type="subcellular location">
    <subcellularLocation>
        <location evidence="1">Nucleus</location>
    </subcellularLocation>
</comment>
<comment type="caution">
    <text evidence="10">The sequence shown here is derived from an EMBL/GenBank/DDBJ whole genome shotgun (WGS) entry which is preliminary data.</text>
</comment>
<keyword evidence="5" id="KW-0010">Activator</keyword>
<evidence type="ECO:0000256" key="5">
    <source>
        <dbReference type="ARBA" id="ARBA00023159"/>
    </source>
</evidence>
<dbReference type="Gene3D" id="1.10.20.10">
    <property type="entry name" value="Histone, subunit A"/>
    <property type="match status" value="1"/>
</dbReference>
<dbReference type="InterPro" id="IPR003958">
    <property type="entry name" value="CBFA_NFYB_domain"/>
</dbReference>
<dbReference type="STRING" id="747725.A0A168H9G8"/>
<evidence type="ECO:0000256" key="4">
    <source>
        <dbReference type="ARBA" id="ARBA00023125"/>
    </source>
</evidence>
<dbReference type="PANTHER" id="PTHR11064:SF9">
    <property type="entry name" value="NUCLEAR TRANSCRIPTION FACTOR Y SUBUNIT BETA"/>
    <property type="match status" value="1"/>
</dbReference>
<sequence>MSAHSGDELDIDIKEQDRFLPIANVARIMKKALPENAKIAKEAKECVQECVSEFISFITSEASDRCQQEKRKTINGEDILWAMQSLGFENYTEALKIYLGKYRETTKIERTTATGKEKEEGQDSLTQQQQQQQQQVQQQQMYGDQQQQMAGYYNGNM</sequence>
<dbReference type="CDD" id="cd22907">
    <property type="entry name" value="HFD_NFYB"/>
    <property type="match status" value="1"/>
</dbReference>
<keyword evidence="11" id="KW-1185">Reference proteome</keyword>
<dbReference type="PANTHER" id="PTHR11064">
    <property type="entry name" value="CCAAT-BINDING TRANSCRIPTION FACTOR-RELATED"/>
    <property type="match status" value="1"/>
</dbReference>
<evidence type="ECO:0000313" key="10">
    <source>
        <dbReference type="EMBL" id="OAC98524.1"/>
    </source>
</evidence>
<dbReference type="InterPro" id="IPR003956">
    <property type="entry name" value="Transcrpt_fac_NFYB/HAP3_CS"/>
</dbReference>
<dbReference type="Pfam" id="PF00808">
    <property type="entry name" value="CBFD_NFYB_HMF"/>
    <property type="match status" value="1"/>
</dbReference>
<evidence type="ECO:0000313" key="11">
    <source>
        <dbReference type="Proteomes" id="UP000077051"/>
    </source>
</evidence>
<dbReference type="InterPro" id="IPR009072">
    <property type="entry name" value="Histone-fold"/>
</dbReference>
<dbReference type="GO" id="GO:0046982">
    <property type="term" value="F:protein heterodimerization activity"/>
    <property type="evidence" value="ECO:0007669"/>
    <property type="project" value="InterPro"/>
</dbReference>
<keyword evidence="6" id="KW-0804">Transcription</keyword>
<dbReference type="AlphaFoldDB" id="A0A168H9G8"/>
<organism evidence="10 11">
    <name type="scientific">Mucor lusitanicus CBS 277.49</name>
    <dbReference type="NCBI Taxonomy" id="747725"/>
    <lineage>
        <taxon>Eukaryota</taxon>
        <taxon>Fungi</taxon>
        <taxon>Fungi incertae sedis</taxon>
        <taxon>Mucoromycota</taxon>
        <taxon>Mucoromycotina</taxon>
        <taxon>Mucoromycetes</taxon>
        <taxon>Mucorales</taxon>
        <taxon>Mucorineae</taxon>
        <taxon>Mucoraceae</taxon>
        <taxon>Mucor</taxon>
    </lineage>
</organism>
<dbReference type="SUPFAM" id="SSF47113">
    <property type="entry name" value="Histone-fold"/>
    <property type="match status" value="1"/>
</dbReference>
<dbReference type="InterPro" id="IPR027113">
    <property type="entry name" value="Transc_fact_NFYB/HAP3"/>
</dbReference>
<feature type="domain" description="Transcription factor CBF/NF-Y/archaeal histone" evidence="9">
    <location>
        <begin position="19"/>
        <end position="83"/>
    </location>
</feature>
<comment type="similarity">
    <text evidence="2">Belongs to the NFYB/HAP3 subunit family.</text>
</comment>